<dbReference type="Gene3D" id="3.40.50.300">
    <property type="entry name" value="P-loop containing nucleotide triphosphate hydrolases"/>
    <property type="match status" value="1"/>
</dbReference>
<dbReference type="GO" id="GO:0048312">
    <property type="term" value="P:intracellular distribution of mitochondria"/>
    <property type="evidence" value="ECO:0007669"/>
    <property type="project" value="TreeGrafter"/>
</dbReference>
<keyword evidence="2" id="KW-0342">GTP-binding</keyword>
<keyword evidence="1" id="KW-0547">Nucleotide-binding</keyword>
<dbReference type="GO" id="GO:0005739">
    <property type="term" value="C:mitochondrion"/>
    <property type="evidence" value="ECO:0007669"/>
    <property type="project" value="TreeGrafter"/>
</dbReference>
<name>A0A9W8W919_9HYPO</name>
<dbReference type="PANTHER" id="PTHR11566:SF21">
    <property type="entry name" value="DYNAMIN RELATED PROTEIN 1, ISOFORM A"/>
    <property type="match status" value="1"/>
</dbReference>
<dbReference type="AlphaFoldDB" id="A0A9W8W919"/>
<protein>
    <recommendedName>
        <fullName evidence="8">GED domain-containing protein</fullName>
    </recommendedName>
</protein>
<dbReference type="Pfam" id="PF01031">
    <property type="entry name" value="Dynamin_M"/>
    <property type="match status" value="2"/>
</dbReference>
<keyword evidence="7" id="KW-1185">Reference proteome</keyword>
<evidence type="ECO:0000259" key="5">
    <source>
        <dbReference type="PROSITE" id="PS51718"/>
    </source>
</evidence>
<dbReference type="GO" id="GO:0003924">
    <property type="term" value="F:GTPase activity"/>
    <property type="evidence" value="ECO:0007669"/>
    <property type="project" value="InterPro"/>
</dbReference>
<comment type="caution">
    <text evidence="6">The sequence shown here is derived from an EMBL/GenBank/DDBJ whole genome shotgun (WGS) entry which is preliminary data.</text>
</comment>
<feature type="compositionally biased region" description="Polar residues" evidence="3">
    <location>
        <begin position="48"/>
        <end position="59"/>
    </location>
</feature>
<organism evidence="6 7">
    <name type="scientific">Fusarium piperis</name>
    <dbReference type="NCBI Taxonomy" id="1435070"/>
    <lineage>
        <taxon>Eukaryota</taxon>
        <taxon>Fungi</taxon>
        <taxon>Dikarya</taxon>
        <taxon>Ascomycota</taxon>
        <taxon>Pezizomycotina</taxon>
        <taxon>Sordariomycetes</taxon>
        <taxon>Hypocreomycetidae</taxon>
        <taxon>Hypocreales</taxon>
        <taxon>Nectriaceae</taxon>
        <taxon>Fusarium</taxon>
        <taxon>Fusarium solani species complex</taxon>
    </lineage>
</organism>
<sequence>MAGPVDITSQVPQTPPQTAAKSPNNLDPKDNEHLLGKSPADSGVWDMSGNSVRSASPSPTGRVDVEVDSDEEGSFWQSAQTLAAQKTFPKNAVAEETPVKAGKVAGAEIMPEDPFDNPHNRILFDAIDKLQSFGSRGLRTPQLVIVGGQSSGKSSLLQSLTGIPFPVNSGCCTRWPTRIVSRRTGPGSKDSFRISIEPPDVNVPGMEPTSEDISDYSHQGSTLTKDEFVKTIDEVSDRMGISPGTGRGAKNFASEVFKIELSGPNRSYFSILDLPGTFKNSVKVNEQDPFQVEAMIIEYMKNPDNIVICVLDAPTDFYRQDAFTLASKYVSDQERLVGVFTKCDMIQNEPDAAKDVVSIAINESLSDSGHLRKGWFLVRNRAGKDGDSFDLKAAEESLFSTAPWNSVPQNRLGSTALKTYLGHVLSSKIRNCFPELCADIESTLNQKLAEKQGLGEPRETHFAKRQYVMNTVGKFEKLASWALDQPEELPEAVTPLLWEYSGLNRGFDNFMRVKGGKWDFEDADVDPFAKIAEGLGQEPKQSLASQVARKISATLDKRYPDCSSVQDSEELMRKIGEQLSEHQAAQLPGIVNPIVYRNMYKMQVEKWEKISQQHLFLVGQAIQRCYRSILDFICPSHGEPNALRKELEVVLERILNESYEGAEVRRKHACENEIKCKRLQTTNPKFGEQVLGWRQLRFLKAMQAAHVSDLSDVGHSAFVNYFKLAHPSLENNMVHDVHDVMKVYYKLVLDWFIRHMNTGIITDFVESENGPIKSLNRDWVLGLNDQDLDTLCREDERIVERRSVLGGEIERLRGALAIVDKARQQTAGLERY</sequence>
<dbReference type="Gene3D" id="1.20.120.1240">
    <property type="entry name" value="Dynamin, middle domain"/>
    <property type="match status" value="1"/>
</dbReference>
<evidence type="ECO:0000313" key="6">
    <source>
        <dbReference type="EMBL" id="KAJ4316182.1"/>
    </source>
</evidence>
<dbReference type="PANTHER" id="PTHR11566">
    <property type="entry name" value="DYNAMIN"/>
    <property type="match status" value="1"/>
</dbReference>
<dbReference type="SUPFAM" id="SSF52540">
    <property type="entry name" value="P-loop containing nucleoside triphosphate hydrolases"/>
    <property type="match status" value="1"/>
</dbReference>
<dbReference type="GO" id="GO:0016559">
    <property type="term" value="P:peroxisome fission"/>
    <property type="evidence" value="ECO:0007669"/>
    <property type="project" value="TreeGrafter"/>
</dbReference>
<dbReference type="SMART" id="SM00053">
    <property type="entry name" value="DYNc"/>
    <property type="match status" value="1"/>
</dbReference>
<dbReference type="GO" id="GO:0000266">
    <property type="term" value="P:mitochondrial fission"/>
    <property type="evidence" value="ECO:0007669"/>
    <property type="project" value="TreeGrafter"/>
</dbReference>
<dbReference type="CDD" id="cd08771">
    <property type="entry name" value="DLP_1"/>
    <property type="match status" value="1"/>
</dbReference>
<dbReference type="PRINTS" id="PR00195">
    <property type="entry name" value="DYNAMIN"/>
</dbReference>
<gene>
    <name evidence="6" type="ORF">N0V84_007964</name>
</gene>
<dbReference type="PROSITE" id="PS51718">
    <property type="entry name" value="G_DYNAMIN_2"/>
    <property type="match status" value="1"/>
</dbReference>
<feature type="domain" description="GED" evidence="4">
    <location>
        <begin position="734"/>
        <end position="827"/>
    </location>
</feature>
<dbReference type="InterPro" id="IPR020850">
    <property type="entry name" value="GED_dom"/>
</dbReference>
<evidence type="ECO:0008006" key="8">
    <source>
        <dbReference type="Google" id="ProtNLM"/>
    </source>
</evidence>
<feature type="region of interest" description="Disordered" evidence="3">
    <location>
        <begin position="182"/>
        <end position="204"/>
    </location>
</feature>
<dbReference type="InterPro" id="IPR000375">
    <property type="entry name" value="Dynamin_stalk"/>
</dbReference>
<dbReference type="InterPro" id="IPR022812">
    <property type="entry name" value="Dynamin"/>
</dbReference>
<dbReference type="GO" id="GO:0008017">
    <property type="term" value="F:microtubule binding"/>
    <property type="evidence" value="ECO:0007669"/>
    <property type="project" value="TreeGrafter"/>
</dbReference>
<proteinExistence type="predicted"/>
<dbReference type="GO" id="GO:0005525">
    <property type="term" value="F:GTP binding"/>
    <property type="evidence" value="ECO:0007669"/>
    <property type="project" value="InterPro"/>
</dbReference>
<dbReference type="EMBL" id="JAPEUR010000186">
    <property type="protein sequence ID" value="KAJ4316182.1"/>
    <property type="molecule type" value="Genomic_DNA"/>
</dbReference>
<reference evidence="6" key="1">
    <citation type="submission" date="2022-10" db="EMBL/GenBank/DDBJ databases">
        <title>Tapping the CABI collections for fungal endophytes: first genome assemblies for Collariella, Neodidymelliopsis, Ascochyta clinopodiicola, Didymella pomorum, Didymosphaeria variabile, Neocosmospora piperis and Neocucurbitaria cava.</title>
        <authorList>
            <person name="Hill R."/>
        </authorList>
    </citation>
    <scope>NUCLEOTIDE SEQUENCE</scope>
    <source>
        <strain evidence="6">IMI 366586</strain>
    </source>
</reference>
<dbReference type="GO" id="GO:0016020">
    <property type="term" value="C:membrane"/>
    <property type="evidence" value="ECO:0007669"/>
    <property type="project" value="TreeGrafter"/>
</dbReference>
<dbReference type="InterPro" id="IPR045063">
    <property type="entry name" value="Dynamin_N"/>
</dbReference>
<evidence type="ECO:0000313" key="7">
    <source>
        <dbReference type="Proteomes" id="UP001140502"/>
    </source>
</evidence>
<dbReference type="Pfam" id="PF00350">
    <property type="entry name" value="Dynamin_N"/>
    <property type="match status" value="1"/>
</dbReference>
<feature type="compositionally biased region" description="Polar residues" evidence="3">
    <location>
        <begin position="7"/>
        <end position="25"/>
    </location>
</feature>
<evidence type="ECO:0000259" key="4">
    <source>
        <dbReference type="PROSITE" id="PS51388"/>
    </source>
</evidence>
<dbReference type="InterPro" id="IPR030381">
    <property type="entry name" value="G_DYNAMIN_dom"/>
</dbReference>
<dbReference type="InterPro" id="IPR001401">
    <property type="entry name" value="Dynamin_GTPase"/>
</dbReference>
<dbReference type="Proteomes" id="UP001140502">
    <property type="component" value="Unassembled WGS sequence"/>
</dbReference>
<dbReference type="GO" id="GO:0006897">
    <property type="term" value="P:endocytosis"/>
    <property type="evidence" value="ECO:0007669"/>
    <property type="project" value="TreeGrafter"/>
</dbReference>
<feature type="region of interest" description="Disordered" evidence="3">
    <location>
        <begin position="1"/>
        <end position="72"/>
    </location>
</feature>
<dbReference type="GO" id="GO:0005874">
    <property type="term" value="C:microtubule"/>
    <property type="evidence" value="ECO:0007669"/>
    <property type="project" value="TreeGrafter"/>
</dbReference>
<feature type="domain" description="Dynamin-type G" evidence="5">
    <location>
        <begin position="137"/>
        <end position="434"/>
    </location>
</feature>
<evidence type="ECO:0000256" key="1">
    <source>
        <dbReference type="ARBA" id="ARBA00022741"/>
    </source>
</evidence>
<accession>A0A9W8W919</accession>
<evidence type="ECO:0000256" key="3">
    <source>
        <dbReference type="SAM" id="MobiDB-lite"/>
    </source>
</evidence>
<evidence type="ECO:0000256" key="2">
    <source>
        <dbReference type="ARBA" id="ARBA00023134"/>
    </source>
</evidence>
<dbReference type="OrthoDB" id="415706at2759"/>
<dbReference type="PROSITE" id="PS51388">
    <property type="entry name" value="GED"/>
    <property type="match status" value="1"/>
</dbReference>
<dbReference type="InterPro" id="IPR027417">
    <property type="entry name" value="P-loop_NTPase"/>
</dbReference>